<feature type="compositionally biased region" description="Basic and acidic residues" evidence="1">
    <location>
        <begin position="45"/>
        <end position="54"/>
    </location>
</feature>
<evidence type="ECO:0000313" key="3">
    <source>
        <dbReference type="Proteomes" id="UP001314170"/>
    </source>
</evidence>
<keyword evidence="3" id="KW-1185">Reference proteome</keyword>
<proteinExistence type="predicted"/>
<comment type="caution">
    <text evidence="2">The sequence shown here is derived from an EMBL/GenBank/DDBJ whole genome shotgun (WGS) entry which is preliminary data.</text>
</comment>
<feature type="compositionally biased region" description="Basic residues" evidence="1">
    <location>
        <begin position="55"/>
        <end position="65"/>
    </location>
</feature>
<gene>
    <name evidence="2" type="ORF">DCAF_LOCUS10877</name>
</gene>
<dbReference type="Proteomes" id="UP001314170">
    <property type="component" value="Unassembled WGS sequence"/>
</dbReference>
<dbReference type="EMBL" id="CAWUPB010000994">
    <property type="protein sequence ID" value="CAK7335874.1"/>
    <property type="molecule type" value="Genomic_DNA"/>
</dbReference>
<name>A0AAV1RKX9_9ROSI</name>
<reference evidence="2 3" key="1">
    <citation type="submission" date="2024-01" db="EMBL/GenBank/DDBJ databases">
        <authorList>
            <person name="Waweru B."/>
        </authorList>
    </citation>
    <scope>NUCLEOTIDE SEQUENCE [LARGE SCALE GENOMIC DNA]</scope>
</reference>
<evidence type="ECO:0000256" key="1">
    <source>
        <dbReference type="SAM" id="MobiDB-lite"/>
    </source>
</evidence>
<evidence type="ECO:0000313" key="2">
    <source>
        <dbReference type="EMBL" id="CAK7335874.1"/>
    </source>
</evidence>
<organism evidence="2 3">
    <name type="scientific">Dovyalis caffra</name>
    <dbReference type="NCBI Taxonomy" id="77055"/>
    <lineage>
        <taxon>Eukaryota</taxon>
        <taxon>Viridiplantae</taxon>
        <taxon>Streptophyta</taxon>
        <taxon>Embryophyta</taxon>
        <taxon>Tracheophyta</taxon>
        <taxon>Spermatophyta</taxon>
        <taxon>Magnoliopsida</taxon>
        <taxon>eudicotyledons</taxon>
        <taxon>Gunneridae</taxon>
        <taxon>Pentapetalae</taxon>
        <taxon>rosids</taxon>
        <taxon>fabids</taxon>
        <taxon>Malpighiales</taxon>
        <taxon>Salicaceae</taxon>
        <taxon>Flacourtieae</taxon>
        <taxon>Dovyalis</taxon>
    </lineage>
</organism>
<accession>A0AAV1RKX9</accession>
<feature type="region of interest" description="Disordered" evidence="1">
    <location>
        <begin position="1"/>
        <end position="66"/>
    </location>
</feature>
<sequence>MGSKRALMPRPWGLPGRAQPNKDVTPLTSSAPLYRPNHSKGLVNKTDESREPGRKKGPRHVHLSGKGKWDRTYFSEAVRTYGSRERSSW</sequence>
<dbReference type="AlphaFoldDB" id="A0AAV1RKX9"/>
<protein>
    <submittedName>
        <fullName evidence="2">Uncharacterized protein</fullName>
    </submittedName>
</protein>